<dbReference type="Gene3D" id="1.10.10.10">
    <property type="entry name" value="Winged helix-like DNA-binding domain superfamily/Winged helix DNA-binding domain"/>
    <property type="match status" value="1"/>
</dbReference>
<organism evidence="5 6">
    <name type="scientific">Mediterraneibacter gnavus</name>
    <name type="common">Ruminococcus gnavus</name>
    <dbReference type="NCBI Taxonomy" id="33038"/>
    <lineage>
        <taxon>Bacteria</taxon>
        <taxon>Bacillati</taxon>
        <taxon>Bacillota</taxon>
        <taxon>Clostridia</taxon>
        <taxon>Lachnospirales</taxon>
        <taxon>Lachnospiraceae</taxon>
        <taxon>Mediterraneibacter</taxon>
    </lineage>
</organism>
<dbReference type="PANTHER" id="PTHR33154:SF33">
    <property type="entry name" value="TRANSCRIPTIONAL REPRESSOR SDPR"/>
    <property type="match status" value="1"/>
</dbReference>
<dbReference type="InterPro" id="IPR036388">
    <property type="entry name" value="WH-like_DNA-bd_sf"/>
</dbReference>
<dbReference type="SMART" id="SM00418">
    <property type="entry name" value="HTH_ARSR"/>
    <property type="match status" value="1"/>
</dbReference>
<dbReference type="CDD" id="cd00090">
    <property type="entry name" value="HTH_ARSR"/>
    <property type="match status" value="1"/>
</dbReference>
<feature type="domain" description="HTH arsR-type" evidence="4">
    <location>
        <begin position="6"/>
        <end position="99"/>
    </location>
</feature>
<evidence type="ECO:0000256" key="3">
    <source>
        <dbReference type="ARBA" id="ARBA00023163"/>
    </source>
</evidence>
<accession>A0A2N5NG62</accession>
<dbReference type="RefSeq" id="WP_101695138.1">
    <property type="nucleotide sequence ID" value="NZ_CAXUHP010000003.1"/>
</dbReference>
<keyword evidence="2" id="KW-0238">DNA-binding</keyword>
<evidence type="ECO:0000313" key="6">
    <source>
        <dbReference type="Proteomes" id="UP000234849"/>
    </source>
</evidence>
<dbReference type="PROSITE" id="PS50987">
    <property type="entry name" value="HTH_ARSR_2"/>
    <property type="match status" value="1"/>
</dbReference>
<dbReference type="GO" id="GO:0003677">
    <property type="term" value="F:DNA binding"/>
    <property type="evidence" value="ECO:0007669"/>
    <property type="project" value="UniProtKB-KW"/>
</dbReference>
<name>A0A2N5NG62_MEDGN</name>
<protein>
    <submittedName>
        <fullName evidence="5">Transcriptional regulator</fullName>
    </submittedName>
</protein>
<dbReference type="NCBIfam" id="NF033788">
    <property type="entry name" value="HTH_metalloreg"/>
    <property type="match status" value="1"/>
</dbReference>
<evidence type="ECO:0000256" key="1">
    <source>
        <dbReference type="ARBA" id="ARBA00023015"/>
    </source>
</evidence>
<comment type="caution">
    <text evidence="5">The sequence shown here is derived from an EMBL/GenBank/DDBJ whole genome shotgun (WGS) entry which is preliminary data.</text>
</comment>
<keyword evidence="3" id="KW-0804">Transcription</keyword>
<dbReference type="SUPFAM" id="SSF46785">
    <property type="entry name" value="Winged helix' DNA-binding domain"/>
    <property type="match status" value="1"/>
</dbReference>
<dbReference type="Pfam" id="PF01022">
    <property type="entry name" value="HTH_5"/>
    <property type="match status" value="1"/>
</dbReference>
<evidence type="ECO:0000256" key="2">
    <source>
        <dbReference type="ARBA" id="ARBA00023125"/>
    </source>
</evidence>
<evidence type="ECO:0000313" key="5">
    <source>
        <dbReference type="EMBL" id="PLT53654.1"/>
    </source>
</evidence>
<sequence>MKMQKLIIEDCLQLVEFFKTLGDSTRLRIVLELKTKRCVGELAEELEMSQSAVSHQLNILKANGIVKSQRQGKYIYYIVQDEYVQNAIERCKMMFDKEYCL</sequence>
<gene>
    <name evidence="5" type="ORF">CDL18_11685</name>
</gene>
<dbReference type="InterPro" id="IPR051081">
    <property type="entry name" value="HTH_MetalResp_TranReg"/>
</dbReference>
<dbReference type="InterPro" id="IPR036390">
    <property type="entry name" value="WH_DNA-bd_sf"/>
</dbReference>
<dbReference type="Proteomes" id="UP000234849">
    <property type="component" value="Unassembled WGS sequence"/>
</dbReference>
<evidence type="ECO:0000259" key="4">
    <source>
        <dbReference type="PROSITE" id="PS50987"/>
    </source>
</evidence>
<keyword evidence="1" id="KW-0805">Transcription regulation</keyword>
<reference evidence="5 6" key="1">
    <citation type="journal article" date="2017" name="Genome Med.">
        <title>A novel Ruminococcus gnavus clade enriched in inflammatory bowel disease patients.</title>
        <authorList>
            <person name="Hall A.B."/>
            <person name="Yassour M."/>
            <person name="Sauk J."/>
            <person name="Garner A."/>
            <person name="Jiang X."/>
            <person name="Arthur T."/>
            <person name="Lagoudas G.K."/>
            <person name="Vatanen T."/>
            <person name="Fornelos N."/>
            <person name="Wilson R."/>
            <person name="Bertha M."/>
            <person name="Cohen M."/>
            <person name="Garber J."/>
            <person name="Khalili H."/>
            <person name="Gevers D."/>
            <person name="Ananthakrishnan A.N."/>
            <person name="Kugathasan S."/>
            <person name="Lander E.S."/>
            <person name="Blainey P."/>
            <person name="Vlamakis H."/>
            <person name="Xavier R.J."/>
            <person name="Huttenhower C."/>
        </authorList>
    </citation>
    <scope>NUCLEOTIDE SEQUENCE [LARGE SCALE GENOMIC DNA]</scope>
    <source>
        <strain evidence="5 6">RJX1118</strain>
    </source>
</reference>
<dbReference type="AlphaFoldDB" id="A0A2N5NG62"/>
<dbReference type="InterPro" id="IPR011991">
    <property type="entry name" value="ArsR-like_HTH"/>
</dbReference>
<dbReference type="GO" id="GO:0003700">
    <property type="term" value="F:DNA-binding transcription factor activity"/>
    <property type="evidence" value="ECO:0007669"/>
    <property type="project" value="InterPro"/>
</dbReference>
<dbReference type="PRINTS" id="PR00778">
    <property type="entry name" value="HTHARSR"/>
</dbReference>
<dbReference type="PANTHER" id="PTHR33154">
    <property type="entry name" value="TRANSCRIPTIONAL REGULATOR, ARSR FAMILY"/>
    <property type="match status" value="1"/>
</dbReference>
<proteinExistence type="predicted"/>
<dbReference type="InterPro" id="IPR001845">
    <property type="entry name" value="HTH_ArsR_DNA-bd_dom"/>
</dbReference>
<dbReference type="EMBL" id="NIHM01000017">
    <property type="protein sequence ID" value="PLT53654.1"/>
    <property type="molecule type" value="Genomic_DNA"/>
</dbReference>